<dbReference type="GO" id="GO:0016567">
    <property type="term" value="P:protein ubiquitination"/>
    <property type="evidence" value="ECO:0007669"/>
    <property type="project" value="InterPro"/>
</dbReference>
<reference evidence="5" key="1">
    <citation type="submission" date="2020-07" db="EMBL/GenBank/DDBJ databases">
        <title>Genome sequence and genetic diversity analysis of an under-domesticated orphan crop, white fonio (Digitaria exilis).</title>
        <authorList>
            <person name="Bennetzen J.L."/>
            <person name="Chen S."/>
            <person name="Ma X."/>
            <person name="Wang X."/>
            <person name="Yssel A.E.J."/>
            <person name="Chaluvadi S.R."/>
            <person name="Johnson M."/>
            <person name="Gangashetty P."/>
            <person name="Hamidou F."/>
            <person name="Sanogo M.D."/>
            <person name="Zwaenepoel A."/>
            <person name="Wallace J."/>
            <person name="Van De Peer Y."/>
            <person name="Van Deynze A."/>
        </authorList>
    </citation>
    <scope>NUCLEOTIDE SEQUENCE</scope>
    <source>
        <tissue evidence="5">Leaves</tissue>
    </source>
</reference>
<evidence type="ECO:0008006" key="7">
    <source>
        <dbReference type="Google" id="ProtNLM"/>
    </source>
</evidence>
<dbReference type="OrthoDB" id="685261at2759"/>
<dbReference type="Pfam" id="PF24570">
    <property type="entry name" value="BACK_BPM_SPOP"/>
    <property type="match status" value="1"/>
</dbReference>
<feature type="domain" description="BTB" evidence="3">
    <location>
        <begin position="10"/>
        <end position="76"/>
    </location>
</feature>
<evidence type="ECO:0000259" key="3">
    <source>
        <dbReference type="Pfam" id="PF00651"/>
    </source>
</evidence>
<dbReference type="Proteomes" id="UP000636709">
    <property type="component" value="Unassembled WGS sequence"/>
</dbReference>
<dbReference type="PANTHER" id="PTHR26379:SF446">
    <property type="entry name" value="BTB_POZ AND MATH DOMAIN-CONTAINING PROTEIN 1"/>
    <property type="match status" value="1"/>
</dbReference>
<comment type="pathway">
    <text evidence="1">Protein modification; protein ubiquitination.</text>
</comment>
<gene>
    <name evidence="5" type="ORF">HU200_013906</name>
</gene>
<proteinExistence type="inferred from homology"/>
<dbReference type="AlphaFoldDB" id="A0A835FCD2"/>
<dbReference type="EMBL" id="JACEFO010001347">
    <property type="protein sequence ID" value="KAF8739186.1"/>
    <property type="molecule type" value="Genomic_DNA"/>
</dbReference>
<evidence type="ECO:0000256" key="2">
    <source>
        <dbReference type="ARBA" id="ARBA00010846"/>
    </source>
</evidence>
<accession>A0A835FCD2</accession>
<organism evidence="5 6">
    <name type="scientific">Digitaria exilis</name>
    <dbReference type="NCBI Taxonomy" id="1010633"/>
    <lineage>
        <taxon>Eukaryota</taxon>
        <taxon>Viridiplantae</taxon>
        <taxon>Streptophyta</taxon>
        <taxon>Embryophyta</taxon>
        <taxon>Tracheophyta</taxon>
        <taxon>Spermatophyta</taxon>
        <taxon>Magnoliopsida</taxon>
        <taxon>Liliopsida</taxon>
        <taxon>Poales</taxon>
        <taxon>Poaceae</taxon>
        <taxon>PACMAD clade</taxon>
        <taxon>Panicoideae</taxon>
        <taxon>Panicodae</taxon>
        <taxon>Paniceae</taxon>
        <taxon>Anthephorinae</taxon>
        <taxon>Digitaria</taxon>
    </lineage>
</organism>
<dbReference type="PANTHER" id="PTHR26379">
    <property type="entry name" value="BTB/POZ AND MATH DOMAIN-CONTAINING PROTEIN 1"/>
    <property type="match status" value="1"/>
</dbReference>
<dbReference type="InterPro" id="IPR011333">
    <property type="entry name" value="SKP1/BTB/POZ_sf"/>
</dbReference>
<dbReference type="InterPro" id="IPR000210">
    <property type="entry name" value="BTB/POZ_dom"/>
</dbReference>
<name>A0A835FCD2_9POAL</name>
<dbReference type="Pfam" id="PF00651">
    <property type="entry name" value="BTB"/>
    <property type="match status" value="1"/>
</dbReference>
<dbReference type="InterPro" id="IPR045005">
    <property type="entry name" value="BPM1-6"/>
</dbReference>
<dbReference type="InterPro" id="IPR056423">
    <property type="entry name" value="BACK_BPM_SPOP"/>
</dbReference>
<evidence type="ECO:0000256" key="1">
    <source>
        <dbReference type="ARBA" id="ARBA00004906"/>
    </source>
</evidence>
<comment type="caution">
    <text evidence="5">The sequence shown here is derived from an EMBL/GenBank/DDBJ whole genome shotgun (WGS) entry which is preliminary data.</text>
</comment>
<feature type="domain" description="BPM/SPOP BACK" evidence="4">
    <location>
        <begin position="84"/>
        <end position="124"/>
    </location>
</feature>
<comment type="similarity">
    <text evidence="2">Belongs to the Tdpoz family.</text>
</comment>
<keyword evidence="6" id="KW-1185">Reference proteome</keyword>
<evidence type="ECO:0000313" key="5">
    <source>
        <dbReference type="EMBL" id="KAF8739186.1"/>
    </source>
</evidence>
<sequence>MAAEATTRMRCVTLHSIKPATFQILLRFMYTDQLPRDEELEQSSSPATIEEVFQNLLAAADMFQLERLKLVYAQKLWERVSPENVATVLCCAETHRCPELKNRCLEFFVVEKNFKVAVLTEGYSRSPG</sequence>
<dbReference type="CDD" id="cd14733">
    <property type="entry name" value="BACK"/>
    <property type="match status" value="1"/>
</dbReference>
<dbReference type="SUPFAM" id="SSF54695">
    <property type="entry name" value="POZ domain"/>
    <property type="match status" value="1"/>
</dbReference>
<evidence type="ECO:0000313" key="6">
    <source>
        <dbReference type="Proteomes" id="UP000636709"/>
    </source>
</evidence>
<dbReference type="Gene3D" id="6.10.250.3030">
    <property type="match status" value="1"/>
</dbReference>
<protein>
    <recommendedName>
        <fullName evidence="7">BTB domain-containing protein</fullName>
    </recommendedName>
</protein>
<evidence type="ECO:0000259" key="4">
    <source>
        <dbReference type="Pfam" id="PF24570"/>
    </source>
</evidence>
<dbReference type="Gene3D" id="3.30.710.10">
    <property type="entry name" value="Potassium Channel Kv1.1, Chain A"/>
    <property type="match status" value="1"/>
</dbReference>